<dbReference type="Pfam" id="PF01433">
    <property type="entry name" value="Peptidase_M1"/>
    <property type="match status" value="1"/>
</dbReference>
<sequence length="673" mass="73551">MRICYLLLFFLPSLTSAQDSTDGGLFCRMGKVRYFGQSAANPKARLAYPGDASIDVTYYGLDLRLTTSPNTLRAATTITLKSTVASLSSFYLDLNSTTATTGEGLRVDSVKAGSRTLSFQHAQNKLTITPPQPLTTGQAFTVTVFYQGIPNGTTNGSFKFDKHESTADPVIWSLSEPYGASDWFPCRDTPADKADSSSVRITAPAQLVSVSNGTLVSTTSNTDGTKTYLWRNSYPIAQYLISIAVSNYSEYNTPVTYGSQTMPVTHYIYPESLAQVQASLDRTPGMIQLFSNRFGPYPFLREKYGHAQFARNNGGMEHQTISSMGISSLTPTVIAHELGHQWFGDKITCRDWQNIWLNEGFASYTEAIYTESVSGLAGYQNYMNNFMSSARTARGSIYVQDISNFNNIFSSSRTYAKGAAVLHMLRGVLGDSTFFRTIRTYAELPALAYKTAVTEDFQTVAEQVSSRSLDYFFKEWIYGEGYPVYKATVSPGSTARTVTVRLEQRNAFATSPASFTMPVQLQIKSATGDTTVTVMNDRPDQTFTLPAKGTVSGLVVDPSNWILKTVESVSVSSSATPSTSVVTALDDPTPGSFRIYPNPTTETLLVDFTLPSAGVTTISLINLLGQRLQTITDPSLTAGKHTKSLSLRGLPTGRYTVIIETLDGRQSRVVLVN</sequence>
<dbReference type="eggNOG" id="COG0308">
    <property type="taxonomic scope" value="Bacteria"/>
</dbReference>
<dbReference type="SUPFAM" id="SSF55486">
    <property type="entry name" value="Metalloproteases ('zincins'), catalytic domain"/>
    <property type="match status" value="1"/>
</dbReference>
<dbReference type="GO" id="GO:0006508">
    <property type="term" value="P:proteolysis"/>
    <property type="evidence" value="ECO:0007669"/>
    <property type="project" value="UniProtKB-KW"/>
</dbReference>
<keyword evidence="10" id="KW-0862">Zinc</keyword>
<dbReference type="STRING" id="504472.Slin_0282"/>
<keyword evidence="8" id="KW-0479">Metal-binding</keyword>
<dbReference type="EC" id="3.4.11.2" evidence="4"/>
<feature type="domain" description="Peptidase M1 membrane alanine aminopeptidase" evidence="13">
    <location>
        <begin position="323"/>
        <end position="476"/>
    </location>
</feature>
<feature type="domain" description="Secretion system C-terminal sorting" evidence="15">
    <location>
        <begin position="595"/>
        <end position="666"/>
    </location>
</feature>
<dbReference type="Proteomes" id="UP000002028">
    <property type="component" value="Chromosome"/>
</dbReference>
<protein>
    <recommendedName>
        <fullName evidence="5">Aminopeptidase N</fullName>
        <ecNumber evidence="4">3.4.11.2</ecNumber>
    </recommendedName>
</protein>
<evidence type="ECO:0000256" key="2">
    <source>
        <dbReference type="ARBA" id="ARBA00001947"/>
    </source>
</evidence>
<comment type="cofactor">
    <cofactor evidence="2">
        <name>Zn(2+)</name>
        <dbReference type="ChEBI" id="CHEBI:29105"/>
    </cofactor>
</comment>
<dbReference type="Gene3D" id="2.60.40.1730">
    <property type="entry name" value="tricorn interacting facor f3 domain"/>
    <property type="match status" value="1"/>
</dbReference>
<evidence type="ECO:0000256" key="4">
    <source>
        <dbReference type="ARBA" id="ARBA00012564"/>
    </source>
</evidence>
<dbReference type="InterPro" id="IPR001930">
    <property type="entry name" value="Peptidase_M1"/>
</dbReference>
<keyword evidence="9" id="KW-0378">Hydrolase</keyword>
<keyword evidence="17" id="KW-1185">Reference proteome</keyword>
<evidence type="ECO:0000256" key="9">
    <source>
        <dbReference type="ARBA" id="ARBA00022801"/>
    </source>
</evidence>
<evidence type="ECO:0000256" key="8">
    <source>
        <dbReference type="ARBA" id="ARBA00022723"/>
    </source>
</evidence>
<evidence type="ECO:0000256" key="3">
    <source>
        <dbReference type="ARBA" id="ARBA00010136"/>
    </source>
</evidence>
<dbReference type="EMBL" id="CP001769">
    <property type="protein sequence ID" value="ADB36346.1"/>
    <property type="molecule type" value="Genomic_DNA"/>
</dbReference>
<dbReference type="InterPro" id="IPR026444">
    <property type="entry name" value="Secre_tail"/>
</dbReference>
<proteinExistence type="inferred from homology"/>
<dbReference type="GO" id="GO:0005615">
    <property type="term" value="C:extracellular space"/>
    <property type="evidence" value="ECO:0007669"/>
    <property type="project" value="TreeGrafter"/>
</dbReference>
<feature type="signal peptide" evidence="12">
    <location>
        <begin position="1"/>
        <end position="17"/>
    </location>
</feature>
<comment type="catalytic activity">
    <reaction evidence="1">
        <text>Release of an N-terminal amino acid, Xaa-|-Yaa- from a peptide, amide or arylamide. Xaa is preferably Ala, but may be most amino acids including Pro (slow action). When a terminal hydrophobic residue is followed by a prolyl residue, the two may be released as an intact Xaa-Pro dipeptide.</text>
        <dbReference type="EC" id="3.4.11.2"/>
    </reaction>
</comment>
<evidence type="ECO:0000313" key="17">
    <source>
        <dbReference type="Proteomes" id="UP000002028"/>
    </source>
</evidence>
<dbReference type="PRINTS" id="PR00756">
    <property type="entry name" value="ALADIPTASE"/>
</dbReference>
<dbReference type="InterPro" id="IPR045357">
    <property type="entry name" value="Aminopeptidase_N-like_N"/>
</dbReference>
<dbReference type="Pfam" id="PF17900">
    <property type="entry name" value="Peptidase_M1_N"/>
    <property type="match status" value="1"/>
</dbReference>
<evidence type="ECO:0000256" key="1">
    <source>
        <dbReference type="ARBA" id="ARBA00000098"/>
    </source>
</evidence>
<keyword evidence="6 16" id="KW-0031">Aminopeptidase</keyword>
<feature type="chain" id="PRO_5003035224" description="Aminopeptidase N" evidence="12">
    <location>
        <begin position="18"/>
        <end position="673"/>
    </location>
</feature>
<dbReference type="PANTHER" id="PTHR11533">
    <property type="entry name" value="PROTEASE M1 ZINC METALLOPROTEASE"/>
    <property type="match status" value="1"/>
</dbReference>
<accession>D2QDB6</accession>
<feature type="domain" description="Aminopeptidase N-like N-terminal" evidence="14">
    <location>
        <begin position="58"/>
        <end position="240"/>
    </location>
</feature>
<organism evidence="16 17">
    <name type="scientific">Spirosoma linguale (strain ATCC 33905 / DSM 74 / LMG 10896 / Claus 1)</name>
    <dbReference type="NCBI Taxonomy" id="504472"/>
    <lineage>
        <taxon>Bacteria</taxon>
        <taxon>Pseudomonadati</taxon>
        <taxon>Bacteroidota</taxon>
        <taxon>Cytophagia</taxon>
        <taxon>Cytophagales</taxon>
        <taxon>Cytophagaceae</taxon>
        <taxon>Spirosoma</taxon>
    </lineage>
</organism>
<dbReference type="Pfam" id="PF18962">
    <property type="entry name" value="Por_Secre_tail"/>
    <property type="match status" value="1"/>
</dbReference>
<evidence type="ECO:0000256" key="7">
    <source>
        <dbReference type="ARBA" id="ARBA00022670"/>
    </source>
</evidence>
<evidence type="ECO:0000259" key="13">
    <source>
        <dbReference type="Pfam" id="PF01433"/>
    </source>
</evidence>
<evidence type="ECO:0000256" key="12">
    <source>
        <dbReference type="SAM" id="SignalP"/>
    </source>
</evidence>
<evidence type="ECO:0000256" key="11">
    <source>
        <dbReference type="ARBA" id="ARBA00023049"/>
    </source>
</evidence>
<keyword evidence="11" id="KW-0482">Metalloprotease</keyword>
<dbReference type="AlphaFoldDB" id="D2QDB6"/>
<dbReference type="InterPro" id="IPR042097">
    <property type="entry name" value="Aminopeptidase_N-like_N_sf"/>
</dbReference>
<dbReference type="PANTHER" id="PTHR11533:SF174">
    <property type="entry name" value="PUROMYCIN-SENSITIVE AMINOPEPTIDASE-RELATED"/>
    <property type="match status" value="1"/>
</dbReference>
<name>D2QDB6_SPILD</name>
<reference evidence="16 17" key="1">
    <citation type="journal article" date="2010" name="Stand. Genomic Sci.">
        <title>Complete genome sequence of Spirosoma linguale type strain (1).</title>
        <authorList>
            <person name="Lail K."/>
            <person name="Sikorski J."/>
            <person name="Saunders E."/>
            <person name="Lapidus A."/>
            <person name="Glavina Del Rio T."/>
            <person name="Copeland A."/>
            <person name="Tice H."/>
            <person name="Cheng J.-F."/>
            <person name="Lucas S."/>
            <person name="Nolan M."/>
            <person name="Bruce D."/>
            <person name="Goodwin L."/>
            <person name="Pitluck S."/>
            <person name="Ivanova N."/>
            <person name="Mavromatis K."/>
            <person name="Ovchinnikova G."/>
            <person name="Pati A."/>
            <person name="Chen A."/>
            <person name="Palaniappan K."/>
            <person name="Land M."/>
            <person name="Hauser L."/>
            <person name="Chang Y.-J."/>
            <person name="Jeffries C.D."/>
            <person name="Chain P."/>
            <person name="Brettin T."/>
            <person name="Detter J.C."/>
            <person name="Schuetze A."/>
            <person name="Rohde M."/>
            <person name="Tindall B.J."/>
            <person name="Goeker M."/>
            <person name="Bristow J."/>
            <person name="Eisen J.A."/>
            <person name="Markowitz V."/>
            <person name="Hugenholtz P."/>
            <person name="Kyrpides N.C."/>
            <person name="Klenk H.-P."/>
            <person name="Chen F."/>
        </authorList>
    </citation>
    <scope>NUCLEOTIDE SEQUENCE [LARGE SCALE GENOMIC DNA]</scope>
    <source>
        <strain evidence="17">ATCC 33905 / DSM 74 / LMG 10896 / Claus 1</strain>
    </source>
</reference>
<dbReference type="InterPro" id="IPR027268">
    <property type="entry name" value="Peptidase_M4/M1_CTD_sf"/>
</dbReference>
<keyword evidence="12" id="KW-0732">Signal</keyword>
<dbReference type="Gene3D" id="1.10.390.10">
    <property type="entry name" value="Neutral Protease Domain 2"/>
    <property type="match status" value="1"/>
</dbReference>
<evidence type="ECO:0000313" key="16">
    <source>
        <dbReference type="EMBL" id="ADB36346.1"/>
    </source>
</evidence>
<dbReference type="InterPro" id="IPR014782">
    <property type="entry name" value="Peptidase_M1_dom"/>
</dbReference>
<gene>
    <name evidence="16" type="ordered locus">Slin_0282</name>
</gene>
<evidence type="ECO:0000256" key="6">
    <source>
        <dbReference type="ARBA" id="ARBA00022438"/>
    </source>
</evidence>
<dbReference type="GO" id="GO:0042277">
    <property type="term" value="F:peptide binding"/>
    <property type="evidence" value="ECO:0007669"/>
    <property type="project" value="TreeGrafter"/>
</dbReference>
<dbReference type="RefSeq" id="WP_012924898.1">
    <property type="nucleotide sequence ID" value="NC_013730.1"/>
</dbReference>
<dbReference type="GO" id="GO:0016285">
    <property type="term" value="F:alanyl aminopeptidase activity"/>
    <property type="evidence" value="ECO:0007669"/>
    <property type="project" value="UniProtKB-EC"/>
</dbReference>
<dbReference type="InterPro" id="IPR050344">
    <property type="entry name" value="Peptidase_M1_aminopeptidases"/>
</dbReference>
<evidence type="ECO:0000259" key="15">
    <source>
        <dbReference type="Pfam" id="PF18962"/>
    </source>
</evidence>
<dbReference type="GO" id="GO:0005737">
    <property type="term" value="C:cytoplasm"/>
    <property type="evidence" value="ECO:0007669"/>
    <property type="project" value="TreeGrafter"/>
</dbReference>
<keyword evidence="7" id="KW-0645">Protease</keyword>
<evidence type="ECO:0000259" key="14">
    <source>
        <dbReference type="Pfam" id="PF17900"/>
    </source>
</evidence>
<dbReference type="KEGG" id="sli:Slin_0282"/>
<dbReference type="CDD" id="cd09603">
    <property type="entry name" value="M1_APN_like"/>
    <property type="match status" value="1"/>
</dbReference>
<evidence type="ECO:0000256" key="5">
    <source>
        <dbReference type="ARBA" id="ARBA00015611"/>
    </source>
</evidence>
<dbReference type="GO" id="GO:0008270">
    <property type="term" value="F:zinc ion binding"/>
    <property type="evidence" value="ECO:0007669"/>
    <property type="project" value="InterPro"/>
</dbReference>
<dbReference type="SUPFAM" id="SSF63737">
    <property type="entry name" value="Leukotriene A4 hydrolase N-terminal domain"/>
    <property type="match status" value="1"/>
</dbReference>
<evidence type="ECO:0000256" key="10">
    <source>
        <dbReference type="ARBA" id="ARBA00022833"/>
    </source>
</evidence>
<dbReference type="NCBIfam" id="TIGR04183">
    <property type="entry name" value="Por_Secre_tail"/>
    <property type="match status" value="1"/>
</dbReference>
<dbReference type="GO" id="GO:0070006">
    <property type="term" value="F:metalloaminopeptidase activity"/>
    <property type="evidence" value="ECO:0007669"/>
    <property type="project" value="TreeGrafter"/>
</dbReference>
<dbReference type="HOGENOM" id="CLU_014298_1_0_10"/>
<dbReference type="GO" id="GO:0043171">
    <property type="term" value="P:peptide catabolic process"/>
    <property type="evidence" value="ECO:0007669"/>
    <property type="project" value="TreeGrafter"/>
</dbReference>
<comment type="similarity">
    <text evidence="3">Belongs to the peptidase M1 family.</text>
</comment>
<dbReference type="GO" id="GO:0016020">
    <property type="term" value="C:membrane"/>
    <property type="evidence" value="ECO:0007669"/>
    <property type="project" value="TreeGrafter"/>
</dbReference>